<accession>A0A853C8N7</accession>
<comment type="subcellular location">
    <subcellularLocation>
        <location evidence="1">Membrane</location>
        <topology evidence="1">Multi-pass membrane protein</topology>
    </subcellularLocation>
</comment>
<name>A0A853C8N7_9ACTN</name>
<reference evidence="7 8" key="1">
    <citation type="submission" date="2020-07" db="EMBL/GenBank/DDBJ databases">
        <title>Sequencing the genomes of 1000 actinobacteria strains.</title>
        <authorList>
            <person name="Klenk H.-P."/>
        </authorList>
    </citation>
    <scope>NUCLEOTIDE SEQUENCE [LARGE SCALE GENOMIC DNA]</scope>
    <source>
        <strain evidence="7 8">DSM 103833</strain>
    </source>
</reference>
<dbReference type="Gene3D" id="1.20.120.350">
    <property type="entry name" value="Voltage-gated potassium channels. Chain C"/>
    <property type="match status" value="1"/>
</dbReference>
<sequence>MDVRGARQAVEQLIDRPWFQGTVIAVILVNAAVLGFETSESWMAEHGDATHAIGWATLVVFVVELALRLFAEGWRFWRSGWNVFDFFVVAIAFVPGGQASGVLRVLRILRVLRLLSTIRSMRSVVAALIATIPGMGSIAALLVILLYVSAVMSTELFGATDPEHFGNLGSSLLSLFQVTTGDDWANVVRPTADAHPWAWGFFVGFVVISTYVVLNLFIAVAVEALDRQTEEDNSEMVDEVEHHMDESTTAILAAIEDLKRQVSALEARLEARD</sequence>
<protein>
    <submittedName>
        <fullName evidence="7">Voltage-gated sodium channel</fullName>
    </submittedName>
</protein>
<keyword evidence="4 5" id="KW-0472">Membrane</keyword>
<evidence type="ECO:0000256" key="4">
    <source>
        <dbReference type="ARBA" id="ARBA00023136"/>
    </source>
</evidence>
<dbReference type="Gene3D" id="1.10.287.70">
    <property type="match status" value="1"/>
</dbReference>
<dbReference type="RefSeq" id="WP_218910336.1">
    <property type="nucleotide sequence ID" value="NZ_JACCFP010000001.1"/>
</dbReference>
<keyword evidence="7" id="KW-0406">Ion transport</keyword>
<dbReference type="Proteomes" id="UP000530424">
    <property type="component" value="Unassembled WGS sequence"/>
</dbReference>
<feature type="transmembrane region" description="Helical" evidence="5">
    <location>
        <begin position="49"/>
        <end position="71"/>
    </location>
</feature>
<feature type="domain" description="Ion transport" evidence="6">
    <location>
        <begin position="17"/>
        <end position="231"/>
    </location>
</feature>
<dbReference type="Pfam" id="PF00520">
    <property type="entry name" value="Ion_trans"/>
    <property type="match status" value="1"/>
</dbReference>
<dbReference type="AlphaFoldDB" id="A0A853C8N7"/>
<dbReference type="GO" id="GO:0001518">
    <property type="term" value="C:voltage-gated sodium channel complex"/>
    <property type="evidence" value="ECO:0007669"/>
    <property type="project" value="TreeGrafter"/>
</dbReference>
<evidence type="ECO:0000256" key="5">
    <source>
        <dbReference type="SAM" id="Phobius"/>
    </source>
</evidence>
<organism evidence="7 8">
    <name type="scientific">Nocardioides thalensis</name>
    <dbReference type="NCBI Taxonomy" id="1914755"/>
    <lineage>
        <taxon>Bacteria</taxon>
        <taxon>Bacillati</taxon>
        <taxon>Actinomycetota</taxon>
        <taxon>Actinomycetes</taxon>
        <taxon>Propionibacteriales</taxon>
        <taxon>Nocardioidaceae</taxon>
        <taxon>Nocardioides</taxon>
    </lineage>
</organism>
<feature type="transmembrane region" description="Helical" evidence="5">
    <location>
        <begin position="124"/>
        <end position="148"/>
    </location>
</feature>
<dbReference type="InterPro" id="IPR027359">
    <property type="entry name" value="Volt_channel_dom_sf"/>
</dbReference>
<keyword evidence="3 5" id="KW-1133">Transmembrane helix</keyword>
<evidence type="ECO:0000313" key="8">
    <source>
        <dbReference type="Proteomes" id="UP000530424"/>
    </source>
</evidence>
<dbReference type="PANTHER" id="PTHR10037">
    <property type="entry name" value="VOLTAGE-GATED CATION CHANNEL CALCIUM AND SODIUM"/>
    <property type="match status" value="1"/>
</dbReference>
<evidence type="ECO:0000256" key="1">
    <source>
        <dbReference type="ARBA" id="ARBA00004141"/>
    </source>
</evidence>
<dbReference type="PANTHER" id="PTHR10037:SF62">
    <property type="entry name" value="SODIUM CHANNEL PROTEIN 60E"/>
    <property type="match status" value="1"/>
</dbReference>
<dbReference type="EMBL" id="JACCFP010000001">
    <property type="protein sequence ID" value="NYJ03386.1"/>
    <property type="molecule type" value="Genomic_DNA"/>
</dbReference>
<dbReference type="InterPro" id="IPR005821">
    <property type="entry name" value="Ion_trans_dom"/>
</dbReference>
<dbReference type="SUPFAM" id="SSF81324">
    <property type="entry name" value="Voltage-gated potassium channels"/>
    <property type="match status" value="1"/>
</dbReference>
<keyword evidence="2 5" id="KW-0812">Transmembrane</keyword>
<keyword evidence="7" id="KW-0407">Ion channel</keyword>
<evidence type="ECO:0000313" key="7">
    <source>
        <dbReference type="EMBL" id="NYJ03386.1"/>
    </source>
</evidence>
<evidence type="ECO:0000259" key="6">
    <source>
        <dbReference type="Pfam" id="PF00520"/>
    </source>
</evidence>
<feature type="transmembrane region" description="Helical" evidence="5">
    <location>
        <begin position="197"/>
        <end position="222"/>
    </location>
</feature>
<feature type="transmembrane region" description="Helical" evidence="5">
    <location>
        <begin position="83"/>
        <end position="103"/>
    </location>
</feature>
<gene>
    <name evidence="7" type="ORF">HNR19_004084</name>
</gene>
<dbReference type="InterPro" id="IPR043203">
    <property type="entry name" value="VGCC_Ca_Na"/>
</dbReference>
<keyword evidence="7" id="KW-0813">Transport</keyword>
<comment type="caution">
    <text evidence="7">The sequence shown here is derived from an EMBL/GenBank/DDBJ whole genome shotgun (WGS) entry which is preliminary data.</text>
</comment>
<evidence type="ECO:0000256" key="3">
    <source>
        <dbReference type="ARBA" id="ARBA00022989"/>
    </source>
</evidence>
<dbReference type="GO" id="GO:0005248">
    <property type="term" value="F:voltage-gated sodium channel activity"/>
    <property type="evidence" value="ECO:0007669"/>
    <property type="project" value="TreeGrafter"/>
</dbReference>
<proteinExistence type="predicted"/>
<keyword evidence="8" id="KW-1185">Reference proteome</keyword>
<evidence type="ECO:0000256" key="2">
    <source>
        <dbReference type="ARBA" id="ARBA00022692"/>
    </source>
</evidence>